<dbReference type="RefSeq" id="WP_091471834.1">
    <property type="nucleotide sequence ID" value="NZ_FNFX01000003.1"/>
</dbReference>
<evidence type="ECO:0000313" key="3">
    <source>
        <dbReference type="Proteomes" id="UP000198629"/>
    </source>
</evidence>
<protein>
    <submittedName>
        <fullName evidence="2">Peroxiredoxin</fullName>
    </submittedName>
</protein>
<dbReference type="Pfam" id="PF08534">
    <property type="entry name" value="Redoxin"/>
    <property type="match status" value="1"/>
</dbReference>
<evidence type="ECO:0000259" key="1">
    <source>
        <dbReference type="PROSITE" id="PS51352"/>
    </source>
</evidence>
<gene>
    <name evidence="2" type="ORF">SAMN05192566_1853</name>
</gene>
<dbReference type="PANTHER" id="PTHR42852:SF18">
    <property type="entry name" value="CHROMOSOME UNDETERMINED SCAFFOLD_47, WHOLE GENOME SHOTGUN SEQUENCE"/>
    <property type="match status" value="1"/>
</dbReference>
<dbReference type="OrthoDB" id="9811352at2"/>
<dbReference type="AlphaFoldDB" id="A0A1G9D8Z9"/>
<dbReference type="Proteomes" id="UP000198629">
    <property type="component" value="Unassembled WGS sequence"/>
</dbReference>
<dbReference type="GO" id="GO:0016491">
    <property type="term" value="F:oxidoreductase activity"/>
    <property type="evidence" value="ECO:0007669"/>
    <property type="project" value="InterPro"/>
</dbReference>
<dbReference type="InterPro" id="IPR036249">
    <property type="entry name" value="Thioredoxin-like_sf"/>
</dbReference>
<dbReference type="SUPFAM" id="SSF52833">
    <property type="entry name" value="Thioredoxin-like"/>
    <property type="match status" value="1"/>
</dbReference>
<accession>A0A1G9D8Z9</accession>
<dbReference type="Gene3D" id="3.40.30.10">
    <property type="entry name" value="Glutaredoxin"/>
    <property type="match status" value="1"/>
</dbReference>
<feature type="domain" description="Thioredoxin" evidence="1">
    <location>
        <begin position="28"/>
        <end position="168"/>
    </location>
</feature>
<dbReference type="EMBL" id="FNFX01000003">
    <property type="protein sequence ID" value="SDK60406.1"/>
    <property type="molecule type" value="Genomic_DNA"/>
</dbReference>
<organism evidence="2 3">
    <name type="scientific">Methylophilus rhizosphaerae</name>
    <dbReference type="NCBI Taxonomy" id="492660"/>
    <lineage>
        <taxon>Bacteria</taxon>
        <taxon>Pseudomonadati</taxon>
        <taxon>Pseudomonadota</taxon>
        <taxon>Betaproteobacteria</taxon>
        <taxon>Nitrosomonadales</taxon>
        <taxon>Methylophilaceae</taxon>
        <taxon>Methylophilus</taxon>
    </lineage>
</organism>
<dbReference type="PANTHER" id="PTHR42852">
    <property type="entry name" value="THIOL:DISULFIDE INTERCHANGE PROTEIN DSBE"/>
    <property type="match status" value="1"/>
</dbReference>
<dbReference type="STRING" id="492660.SAMN05192566_1853"/>
<keyword evidence="3" id="KW-1185">Reference proteome</keyword>
<reference evidence="3" key="1">
    <citation type="submission" date="2016-10" db="EMBL/GenBank/DDBJ databases">
        <authorList>
            <person name="Varghese N."/>
            <person name="Submissions S."/>
        </authorList>
    </citation>
    <scope>NUCLEOTIDE SEQUENCE [LARGE SCALE GENOMIC DNA]</scope>
    <source>
        <strain evidence="3">CBMB127</strain>
    </source>
</reference>
<name>A0A1G9D8Z9_9PROT</name>
<dbReference type="InterPro" id="IPR013740">
    <property type="entry name" value="Redoxin"/>
</dbReference>
<dbReference type="InterPro" id="IPR013766">
    <property type="entry name" value="Thioredoxin_domain"/>
</dbReference>
<sequence>MSNSTFSLKKWLLPLVGLVLFASLAVVVMQRPQAPDVTFTTLDGKKISMQSLRGKTVLVNFWATDCPGCIKEMPTLIDTYKRYKDKNFEVIAVAMPYDPPAQVLNYTKEKALPFSVMHDGLGEMVQAFGNVNLTPTAFVFDPHGRRLQKVIGELDFNQLQKLIEQQGK</sequence>
<dbReference type="CDD" id="cd02966">
    <property type="entry name" value="TlpA_like_family"/>
    <property type="match status" value="1"/>
</dbReference>
<proteinExistence type="predicted"/>
<dbReference type="PROSITE" id="PS51352">
    <property type="entry name" value="THIOREDOXIN_2"/>
    <property type="match status" value="1"/>
</dbReference>
<evidence type="ECO:0000313" key="2">
    <source>
        <dbReference type="EMBL" id="SDK60406.1"/>
    </source>
</evidence>
<dbReference type="InterPro" id="IPR050553">
    <property type="entry name" value="Thioredoxin_ResA/DsbE_sf"/>
</dbReference>